<organism evidence="1 2">
    <name type="scientific">Dethiosulfatarculus sandiegensis</name>
    <dbReference type="NCBI Taxonomy" id="1429043"/>
    <lineage>
        <taxon>Bacteria</taxon>
        <taxon>Pseudomonadati</taxon>
        <taxon>Thermodesulfobacteriota</taxon>
        <taxon>Desulfarculia</taxon>
        <taxon>Desulfarculales</taxon>
        <taxon>Desulfarculaceae</taxon>
        <taxon>Dethiosulfatarculus</taxon>
    </lineage>
</organism>
<dbReference type="GO" id="GO:0005524">
    <property type="term" value="F:ATP binding"/>
    <property type="evidence" value="ECO:0007669"/>
    <property type="project" value="UniProtKB-ARBA"/>
</dbReference>
<dbReference type="InterPro" id="IPR017438">
    <property type="entry name" value="ATP-NAD_kinase_N"/>
</dbReference>
<dbReference type="PANTHER" id="PTHR40697:SF3">
    <property type="entry name" value="ACETOIN CATABOLISM PROTEIN X"/>
    <property type="match status" value="1"/>
</dbReference>
<dbReference type="InterPro" id="IPR002504">
    <property type="entry name" value="NADK"/>
</dbReference>
<dbReference type="InterPro" id="IPR039065">
    <property type="entry name" value="AcoX-like"/>
</dbReference>
<dbReference type="OrthoDB" id="4292700at2"/>
<dbReference type="STRING" id="1429043.X474_25845"/>
<evidence type="ECO:0000313" key="1">
    <source>
        <dbReference type="EMBL" id="KIX11132.1"/>
    </source>
</evidence>
<accession>A0A0D2G856</accession>
<sequence length="341" mass="36466">MPLIGIIANPASGKDIRRLVAHGSVFDNQEKVRIVRRLFTGLAATGVDQVCFMPDYYGILPRALRELNLDMKVFPANFKPYGNQDDTVKAAEIMAQRKAACIITLGGDGTNRAVVKGARNIPILPISTGTNNVFPAMVEGTIAGLAAGLVATGKVSLNQAAYHSTLLEVLVNGELADIALVDAVVCNERFVGSRAIWDMKTISQVFLNRAQPDSIGLSSIGGLLENLDPDEKRGMHIRLGPKGKHLLAPVAPGIMTDLFVEAMEFFGPADQVQVEETPCVMALDGERELEIPAGKQASVRVSPDGPWVIEVTKTMKAAQEARLFGGIENLADTGQSQPVLG</sequence>
<dbReference type="Proteomes" id="UP000032233">
    <property type="component" value="Unassembled WGS sequence"/>
</dbReference>
<proteinExistence type="predicted"/>
<protein>
    <submittedName>
        <fullName evidence="1">ATP-NAD kinase</fullName>
    </submittedName>
</protein>
<dbReference type="PIRSF" id="PIRSF018567">
    <property type="entry name" value="AcoX"/>
    <property type="match status" value="1"/>
</dbReference>
<dbReference type="PATRIC" id="fig|1429043.3.peg.5459"/>
<dbReference type="RefSeq" id="WP_044352524.1">
    <property type="nucleotide sequence ID" value="NZ_AZAC01000067.1"/>
</dbReference>
<name>A0A0D2G856_9BACT</name>
<dbReference type="SUPFAM" id="SSF111331">
    <property type="entry name" value="NAD kinase/diacylglycerol kinase-like"/>
    <property type="match status" value="1"/>
</dbReference>
<dbReference type="GO" id="GO:0003951">
    <property type="term" value="F:NAD+ kinase activity"/>
    <property type="evidence" value="ECO:0007669"/>
    <property type="project" value="InterPro"/>
</dbReference>
<keyword evidence="1" id="KW-0808">Transferase</keyword>
<reference evidence="1 2" key="1">
    <citation type="submission" date="2013-11" db="EMBL/GenBank/DDBJ databases">
        <title>Metagenomic analysis of a methanogenic consortium involved in long chain n-alkane degradation.</title>
        <authorList>
            <person name="Davidova I.A."/>
            <person name="Callaghan A.V."/>
            <person name="Wawrik B."/>
            <person name="Pruitt S."/>
            <person name="Marks C."/>
            <person name="Duncan K.E."/>
            <person name="Suflita J.M."/>
        </authorList>
    </citation>
    <scope>NUCLEOTIDE SEQUENCE [LARGE SCALE GENOMIC DNA]</scope>
    <source>
        <strain evidence="1 2">SPR</strain>
    </source>
</reference>
<dbReference type="InterPro" id="IPR016064">
    <property type="entry name" value="NAD/diacylglycerol_kinase_sf"/>
</dbReference>
<keyword evidence="1" id="KW-0418">Kinase</keyword>
<dbReference type="GO" id="GO:0051287">
    <property type="term" value="F:NAD binding"/>
    <property type="evidence" value="ECO:0007669"/>
    <property type="project" value="UniProtKB-ARBA"/>
</dbReference>
<dbReference type="InParanoid" id="A0A0D2G856"/>
<dbReference type="InterPro" id="IPR011391">
    <property type="entry name" value="AcoX_kinase"/>
</dbReference>
<dbReference type="GO" id="GO:0006741">
    <property type="term" value="P:NADP+ biosynthetic process"/>
    <property type="evidence" value="ECO:0007669"/>
    <property type="project" value="InterPro"/>
</dbReference>
<evidence type="ECO:0000313" key="2">
    <source>
        <dbReference type="Proteomes" id="UP000032233"/>
    </source>
</evidence>
<dbReference type="Gene3D" id="3.40.50.10330">
    <property type="entry name" value="Probable inorganic polyphosphate/atp-NAD kinase, domain 1"/>
    <property type="match status" value="1"/>
</dbReference>
<dbReference type="Pfam" id="PF01513">
    <property type="entry name" value="NAD_kinase"/>
    <property type="match status" value="1"/>
</dbReference>
<comment type="caution">
    <text evidence="1">The sequence shown here is derived from an EMBL/GenBank/DDBJ whole genome shotgun (WGS) entry which is preliminary data.</text>
</comment>
<gene>
    <name evidence="1" type="ORF">X474_25845</name>
</gene>
<dbReference type="EMBL" id="AZAC01000067">
    <property type="protein sequence ID" value="KIX11132.1"/>
    <property type="molecule type" value="Genomic_DNA"/>
</dbReference>
<dbReference type="PANTHER" id="PTHR40697">
    <property type="entry name" value="ACETOIN CATABOLISM PROTEIN X"/>
    <property type="match status" value="1"/>
</dbReference>
<dbReference type="AlphaFoldDB" id="A0A0D2G856"/>
<keyword evidence="2" id="KW-1185">Reference proteome</keyword>